<dbReference type="GO" id="GO:0003824">
    <property type="term" value="F:catalytic activity"/>
    <property type="evidence" value="ECO:0007669"/>
    <property type="project" value="InterPro"/>
</dbReference>
<evidence type="ECO:0000256" key="6">
    <source>
        <dbReference type="ARBA" id="ARBA00023014"/>
    </source>
</evidence>
<feature type="domain" description="Radical SAM core" evidence="7">
    <location>
        <begin position="41"/>
        <end position="257"/>
    </location>
</feature>
<dbReference type="AlphaFoldDB" id="A0A2M6W9W6"/>
<dbReference type="EMBL" id="PFBP01000047">
    <property type="protein sequence ID" value="PIT89620.1"/>
    <property type="molecule type" value="Genomic_DNA"/>
</dbReference>
<keyword evidence="3" id="KW-0949">S-adenosyl-L-methionine</keyword>
<dbReference type="InterPro" id="IPR013785">
    <property type="entry name" value="Aldolase_TIM"/>
</dbReference>
<dbReference type="Proteomes" id="UP000231464">
    <property type="component" value="Unassembled WGS sequence"/>
</dbReference>
<dbReference type="SFLD" id="SFLDG01387">
    <property type="entry name" value="BtrN-like_SPASM_domain_contain"/>
    <property type="match status" value="1"/>
</dbReference>
<evidence type="ECO:0000256" key="4">
    <source>
        <dbReference type="ARBA" id="ARBA00022723"/>
    </source>
</evidence>
<evidence type="ECO:0000256" key="1">
    <source>
        <dbReference type="ARBA" id="ARBA00001966"/>
    </source>
</evidence>
<reference evidence="9" key="1">
    <citation type="submission" date="2017-09" db="EMBL/GenBank/DDBJ databases">
        <title>Depth-based differentiation of microbial function through sediment-hosted aquifers and enrichment of novel symbionts in the deep terrestrial subsurface.</title>
        <authorList>
            <person name="Probst A.J."/>
            <person name="Ladd B."/>
            <person name="Jarett J.K."/>
            <person name="Geller-Mcgrath D.E."/>
            <person name="Sieber C.M.K."/>
            <person name="Emerson J.B."/>
            <person name="Anantharaman K."/>
            <person name="Thomas B.C."/>
            <person name="Malmstrom R."/>
            <person name="Stieglmeier M."/>
            <person name="Klingl A."/>
            <person name="Woyke T."/>
            <person name="Ryan C.M."/>
            <person name="Banfield J.F."/>
        </authorList>
    </citation>
    <scope>NUCLEOTIDE SEQUENCE [LARGE SCALE GENOMIC DNA]</scope>
</reference>
<dbReference type="SFLD" id="SFLDG01067">
    <property type="entry name" value="SPASM/twitch_domain_containing"/>
    <property type="match status" value="1"/>
</dbReference>
<dbReference type="CDD" id="cd21109">
    <property type="entry name" value="SPASM"/>
    <property type="match status" value="1"/>
</dbReference>
<dbReference type="GO" id="GO:0051536">
    <property type="term" value="F:iron-sulfur cluster binding"/>
    <property type="evidence" value="ECO:0007669"/>
    <property type="project" value="UniProtKB-KW"/>
</dbReference>
<keyword evidence="5" id="KW-0408">Iron</keyword>
<gene>
    <name evidence="8" type="ORF">COU23_02930</name>
</gene>
<evidence type="ECO:0000256" key="3">
    <source>
        <dbReference type="ARBA" id="ARBA00022691"/>
    </source>
</evidence>
<dbReference type="PANTHER" id="PTHR11228">
    <property type="entry name" value="RADICAL SAM DOMAIN PROTEIN"/>
    <property type="match status" value="1"/>
</dbReference>
<dbReference type="GO" id="GO:0046872">
    <property type="term" value="F:metal ion binding"/>
    <property type="evidence" value="ECO:0007669"/>
    <property type="project" value="UniProtKB-KW"/>
</dbReference>
<dbReference type="InterPro" id="IPR058240">
    <property type="entry name" value="rSAM_sf"/>
</dbReference>
<organism evidence="8 9">
    <name type="scientific">Candidatus Kuenenbacteria bacterium CG10_big_fil_rev_8_21_14_0_10_36_11</name>
    <dbReference type="NCBI Taxonomy" id="1974618"/>
    <lineage>
        <taxon>Bacteria</taxon>
        <taxon>Candidatus Kueneniibacteriota</taxon>
    </lineage>
</organism>
<protein>
    <recommendedName>
        <fullName evidence="7">Radical SAM core domain-containing protein</fullName>
    </recommendedName>
</protein>
<dbReference type="Gene3D" id="3.20.20.70">
    <property type="entry name" value="Aldolase class I"/>
    <property type="match status" value="1"/>
</dbReference>
<dbReference type="InterPro" id="IPR050377">
    <property type="entry name" value="Radical_SAM_PqqE_MftC-like"/>
</dbReference>
<dbReference type="InterPro" id="IPR034391">
    <property type="entry name" value="AdoMet-like_SPASM_containing"/>
</dbReference>
<dbReference type="Pfam" id="PF13186">
    <property type="entry name" value="SPASM"/>
    <property type="match status" value="1"/>
</dbReference>
<evidence type="ECO:0000313" key="9">
    <source>
        <dbReference type="Proteomes" id="UP000231464"/>
    </source>
</evidence>
<dbReference type="PROSITE" id="PS51918">
    <property type="entry name" value="RADICAL_SAM"/>
    <property type="match status" value="1"/>
</dbReference>
<dbReference type="CDD" id="cd01335">
    <property type="entry name" value="Radical_SAM"/>
    <property type="match status" value="1"/>
</dbReference>
<evidence type="ECO:0000256" key="5">
    <source>
        <dbReference type="ARBA" id="ARBA00023004"/>
    </source>
</evidence>
<keyword evidence="2" id="KW-0004">4Fe-4S</keyword>
<keyword evidence="6" id="KW-0411">Iron-sulfur</keyword>
<evidence type="ECO:0000256" key="2">
    <source>
        <dbReference type="ARBA" id="ARBA00022485"/>
    </source>
</evidence>
<evidence type="ECO:0000313" key="8">
    <source>
        <dbReference type="EMBL" id="PIT89620.1"/>
    </source>
</evidence>
<comment type="caution">
    <text evidence="8">The sequence shown here is derived from an EMBL/GenBank/DDBJ whole genome shotgun (WGS) entry which is preliminary data.</text>
</comment>
<dbReference type="PANTHER" id="PTHR11228:SF34">
    <property type="entry name" value="TUNGSTEN-CONTAINING ALDEHYDE FERREDOXIN OXIDOREDUCTASE COFACTOR MODIFYING PROTEIN"/>
    <property type="match status" value="1"/>
</dbReference>
<comment type="cofactor">
    <cofactor evidence="1">
        <name>[4Fe-4S] cluster</name>
        <dbReference type="ChEBI" id="CHEBI:49883"/>
    </cofactor>
</comment>
<accession>A0A2M6W9W6</accession>
<name>A0A2M6W9W6_9BACT</name>
<dbReference type="InterPro" id="IPR007197">
    <property type="entry name" value="rSAM"/>
</dbReference>
<evidence type="ECO:0000259" key="7">
    <source>
        <dbReference type="PROSITE" id="PS51918"/>
    </source>
</evidence>
<dbReference type="Pfam" id="PF04055">
    <property type="entry name" value="Radical_SAM"/>
    <property type="match status" value="1"/>
</dbReference>
<keyword evidence="4" id="KW-0479">Metal-binding</keyword>
<proteinExistence type="predicted"/>
<dbReference type="SUPFAM" id="SSF102114">
    <property type="entry name" value="Radical SAM enzymes"/>
    <property type="match status" value="1"/>
</dbReference>
<dbReference type="SFLD" id="SFLDS00029">
    <property type="entry name" value="Radical_SAM"/>
    <property type="match status" value="1"/>
</dbReference>
<dbReference type="InterPro" id="IPR023885">
    <property type="entry name" value="4Fe4S-binding_SPASM_dom"/>
</dbReference>
<sequence length="331" mass="38846">MKTNLFSYLTYKVNINRLDELTNWPPVSWLKKFFIQRMIDWQFPEHIFLETTSACNLQCKLCPRTSGETLVGHMDLELFKKIVAEAKTYGPRTFCLHLFGEPLLAPKFIEEIFYIKQANPKNIIVLTTNGTLLDDKIGRAMIEAPIDKIAISFMAATKEKYADITGTDLLERVEENVKKLIALKKESGKNKPKIILRMILEDYNRDEAEIFQNKWQNYPVIVEVRPAHNYGGNVPYGTKRDEKKKRWPCYHFWLSPAVHWNGDFSICCNDYARIAVLGNTQEKTINELWNAPILKVWRQAQLKDNFHCPSICENCNVWTMYHDIWFDWQKK</sequence>